<dbReference type="InParanoid" id="K3X545"/>
<accession>K3X545</accession>
<reference evidence="3" key="1">
    <citation type="journal article" date="2010" name="Genome Biol.">
        <title>Genome sequence of the necrotrophic plant pathogen Pythium ultimum reveals original pathogenicity mechanisms and effector repertoire.</title>
        <authorList>
            <person name="Levesque C.A."/>
            <person name="Brouwer H."/>
            <person name="Cano L."/>
            <person name="Hamilton J.P."/>
            <person name="Holt C."/>
            <person name="Huitema E."/>
            <person name="Raffaele S."/>
            <person name="Robideau G.P."/>
            <person name="Thines M."/>
            <person name="Win J."/>
            <person name="Zerillo M.M."/>
            <person name="Beakes G.W."/>
            <person name="Boore J.L."/>
            <person name="Busam D."/>
            <person name="Dumas B."/>
            <person name="Ferriera S."/>
            <person name="Fuerstenberg S.I."/>
            <person name="Gachon C.M."/>
            <person name="Gaulin E."/>
            <person name="Govers F."/>
            <person name="Grenville-Briggs L."/>
            <person name="Horner N."/>
            <person name="Hostetler J."/>
            <person name="Jiang R.H."/>
            <person name="Johnson J."/>
            <person name="Krajaejun T."/>
            <person name="Lin H."/>
            <person name="Meijer H.J."/>
            <person name="Moore B."/>
            <person name="Morris P."/>
            <person name="Phuntmart V."/>
            <person name="Puiu D."/>
            <person name="Shetty J."/>
            <person name="Stajich J.E."/>
            <person name="Tripathy S."/>
            <person name="Wawra S."/>
            <person name="van West P."/>
            <person name="Whitty B.R."/>
            <person name="Coutinho P.M."/>
            <person name="Henrissat B."/>
            <person name="Martin F."/>
            <person name="Thomas P.D."/>
            <person name="Tyler B.M."/>
            <person name="De Vries R.P."/>
            <person name="Kamoun S."/>
            <person name="Yandell M."/>
            <person name="Tisserat N."/>
            <person name="Buell C.R."/>
        </authorList>
    </citation>
    <scope>NUCLEOTIDE SEQUENCE</scope>
    <source>
        <strain evidence="3">DAOM:BR144</strain>
    </source>
</reference>
<protein>
    <submittedName>
        <fullName evidence="2">Uncharacterized protein</fullName>
    </submittedName>
</protein>
<dbReference type="AlphaFoldDB" id="K3X545"/>
<feature type="transmembrane region" description="Helical" evidence="1">
    <location>
        <begin position="102"/>
        <end position="122"/>
    </location>
</feature>
<evidence type="ECO:0000256" key="1">
    <source>
        <dbReference type="SAM" id="Phobius"/>
    </source>
</evidence>
<dbReference type="VEuPathDB" id="FungiDB:PYU1_G012318"/>
<keyword evidence="1" id="KW-0472">Membrane</keyword>
<dbReference type="eggNOG" id="ENOG502RWF8">
    <property type="taxonomic scope" value="Eukaryota"/>
</dbReference>
<reference evidence="3" key="2">
    <citation type="submission" date="2010-04" db="EMBL/GenBank/DDBJ databases">
        <authorList>
            <person name="Buell R."/>
            <person name="Hamilton J."/>
            <person name="Hostetler J."/>
        </authorList>
    </citation>
    <scope>NUCLEOTIDE SEQUENCE [LARGE SCALE GENOMIC DNA]</scope>
    <source>
        <strain evidence="3">DAOM:BR144</strain>
    </source>
</reference>
<reference evidence="2" key="3">
    <citation type="submission" date="2015-02" db="UniProtKB">
        <authorList>
            <consortium name="EnsemblProtists"/>
        </authorList>
    </citation>
    <scope>IDENTIFICATION</scope>
    <source>
        <strain evidence="2">DAOM BR144</strain>
    </source>
</reference>
<sequence>MSWIRLYAMSFTITLGLVYQVKQMVVGLMLSTRRSTVITLSTSCSHIALMIVISDAWVFSVPLDIVVSVIPFIAYFLLAIGKESFETTPSLTNQLLRQTYSLTTQAVLVLVYPTLNAIFAALSPIHQAVSVFVLPTIKMIMENVVA</sequence>
<name>K3X545_GLOUD</name>
<feature type="transmembrane region" description="Helical" evidence="1">
    <location>
        <begin position="65"/>
        <end position="81"/>
    </location>
</feature>
<dbReference type="Proteomes" id="UP000019132">
    <property type="component" value="Unassembled WGS sequence"/>
</dbReference>
<dbReference type="EMBL" id="GL376608">
    <property type="status" value="NOT_ANNOTATED_CDS"/>
    <property type="molecule type" value="Genomic_DNA"/>
</dbReference>
<dbReference type="HOGENOM" id="CLU_1781176_0_0_1"/>
<proteinExistence type="predicted"/>
<keyword evidence="1" id="KW-0812">Transmembrane</keyword>
<feature type="transmembrane region" description="Helical" evidence="1">
    <location>
        <begin position="6"/>
        <end position="30"/>
    </location>
</feature>
<evidence type="ECO:0000313" key="2">
    <source>
        <dbReference type="EnsemblProtists" id="PYU1_T012344"/>
    </source>
</evidence>
<evidence type="ECO:0000313" key="3">
    <source>
        <dbReference type="Proteomes" id="UP000019132"/>
    </source>
</evidence>
<keyword evidence="1" id="KW-1133">Transmembrane helix</keyword>
<organism evidence="2 3">
    <name type="scientific">Globisporangium ultimum (strain ATCC 200006 / CBS 805.95 / DAOM BR144)</name>
    <name type="common">Pythium ultimum</name>
    <dbReference type="NCBI Taxonomy" id="431595"/>
    <lineage>
        <taxon>Eukaryota</taxon>
        <taxon>Sar</taxon>
        <taxon>Stramenopiles</taxon>
        <taxon>Oomycota</taxon>
        <taxon>Peronosporomycetes</taxon>
        <taxon>Pythiales</taxon>
        <taxon>Pythiaceae</taxon>
        <taxon>Globisporangium</taxon>
    </lineage>
</organism>
<dbReference type="OMA" id="SHIALMI"/>
<dbReference type="EnsemblProtists" id="PYU1_T012344">
    <property type="protein sequence ID" value="PYU1_T012344"/>
    <property type="gene ID" value="PYU1_G012318"/>
</dbReference>
<keyword evidence="3" id="KW-1185">Reference proteome</keyword>